<dbReference type="Proteomes" id="UP001153678">
    <property type="component" value="Unassembled WGS sequence"/>
</dbReference>
<proteinExistence type="predicted"/>
<feature type="compositionally biased region" description="Polar residues" evidence="1">
    <location>
        <begin position="22"/>
        <end position="46"/>
    </location>
</feature>
<feature type="non-terminal residue" evidence="2">
    <location>
        <position position="1"/>
    </location>
</feature>
<dbReference type="EMBL" id="CAMKVN010012039">
    <property type="protein sequence ID" value="CAI2195168.1"/>
    <property type="molecule type" value="Genomic_DNA"/>
</dbReference>
<evidence type="ECO:0000256" key="1">
    <source>
        <dbReference type="SAM" id="MobiDB-lite"/>
    </source>
</evidence>
<name>A0A9W4X4V8_9GLOM</name>
<reference evidence="2" key="1">
    <citation type="submission" date="2022-08" db="EMBL/GenBank/DDBJ databases">
        <authorList>
            <person name="Kallberg Y."/>
            <person name="Tangrot J."/>
            <person name="Rosling A."/>
        </authorList>
    </citation>
    <scope>NUCLEOTIDE SEQUENCE</scope>
    <source>
        <strain evidence="2">Wild A</strain>
    </source>
</reference>
<gene>
    <name evidence="2" type="ORF">FWILDA_LOCUS16941</name>
</gene>
<accession>A0A9W4X4V8</accession>
<evidence type="ECO:0000313" key="2">
    <source>
        <dbReference type="EMBL" id="CAI2195168.1"/>
    </source>
</evidence>
<comment type="caution">
    <text evidence="2">The sequence shown here is derived from an EMBL/GenBank/DDBJ whole genome shotgun (WGS) entry which is preliminary data.</text>
</comment>
<evidence type="ECO:0000313" key="3">
    <source>
        <dbReference type="Proteomes" id="UP001153678"/>
    </source>
</evidence>
<feature type="compositionally biased region" description="Polar residues" evidence="1">
    <location>
        <begin position="57"/>
        <end position="92"/>
    </location>
</feature>
<protein>
    <submittedName>
        <fullName evidence="2">5255_t:CDS:1</fullName>
    </submittedName>
</protein>
<keyword evidence="3" id="KW-1185">Reference proteome</keyword>
<dbReference type="AlphaFoldDB" id="A0A9W4X4V8"/>
<feature type="region of interest" description="Disordered" evidence="1">
    <location>
        <begin position="1"/>
        <end position="92"/>
    </location>
</feature>
<sequence length="92" mass="9956">RSRRSTSPASLIEEVERLLGQRPSSRCNQRSQTRSESPARNPSQAPSLPRNEDGDTGNLTGGRNNTMTSLIQPPSYEASTGNQQSSNSAKVI</sequence>
<organism evidence="2 3">
    <name type="scientific">Funneliformis geosporum</name>
    <dbReference type="NCBI Taxonomy" id="1117311"/>
    <lineage>
        <taxon>Eukaryota</taxon>
        <taxon>Fungi</taxon>
        <taxon>Fungi incertae sedis</taxon>
        <taxon>Mucoromycota</taxon>
        <taxon>Glomeromycotina</taxon>
        <taxon>Glomeromycetes</taxon>
        <taxon>Glomerales</taxon>
        <taxon>Glomeraceae</taxon>
        <taxon>Funneliformis</taxon>
    </lineage>
</organism>